<keyword evidence="6" id="KW-1185">Reference proteome</keyword>
<dbReference type="InterPro" id="IPR001645">
    <property type="entry name" value="Folylpolyglutamate_synth"/>
</dbReference>
<dbReference type="SUPFAM" id="SSF53623">
    <property type="entry name" value="MurD-like peptide ligases, catalytic domain"/>
    <property type="match status" value="1"/>
</dbReference>
<comment type="caution">
    <text evidence="5">The sequence shown here is derived from an EMBL/GenBank/DDBJ whole genome shotgun (WGS) entry which is preliminary data.</text>
</comment>
<dbReference type="AlphaFoldDB" id="A0A699Y9L0"/>
<evidence type="ECO:0000256" key="3">
    <source>
        <dbReference type="ARBA" id="ARBA00022741"/>
    </source>
</evidence>
<gene>
    <name evidence="5" type="ORF">HaLaN_01437</name>
</gene>
<dbReference type="Gene3D" id="3.40.1190.10">
    <property type="entry name" value="Mur-like, catalytic domain"/>
    <property type="match status" value="1"/>
</dbReference>
<organism evidence="5 6">
    <name type="scientific">Haematococcus lacustris</name>
    <name type="common">Green alga</name>
    <name type="synonym">Haematococcus pluvialis</name>
    <dbReference type="NCBI Taxonomy" id="44745"/>
    <lineage>
        <taxon>Eukaryota</taxon>
        <taxon>Viridiplantae</taxon>
        <taxon>Chlorophyta</taxon>
        <taxon>core chlorophytes</taxon>
        <taxon>Chlorophyceae</taxon>
        <taxon>CS clade</taxon>
        <taxon>Chlamydomonadales</taxon>
        <taxon>Haematococcaceae</taxon>
        <taxon>Haematococcus</taxon>
    </lineage>
</organism>
<dbReference type="EMBL" id="BLLF01000054">
    <property type="protein sequence ID" value="GFH06753.1"/>
    <property type="molecule type" value="Genomic_DNA"/>
</dbReference>
<evidence type="ECO:0000256" key="1">
    <source>
        <dbReference type="ARBA" id="ARBA00008276"/>
    </source>
</evidence>
<dbReference type="GO" id="GO:0005524">
    <property type="term" value="F:ATP binding"/>
    <property type="evidence" value="ECO:0007669"/>
    <property type="project" value="UniProtKB-KW"/>
</dbReference>
<evidence type="ECO:0000256" key="4">
    <source>
        <dbReference type="ARBA" id="ARBA00022840"/>
    </source>
</evidence>
<accession>A0A699Y9L0</accession>
<dbReference type="PANTHER" id="PTHR11136">
    <property type="entry name" value="FOLYLPOLYGLUTAMATE SYNTHASE-RELATED"/>
    <property type="match status" value="1"/>
</dbReference>
<name>A0A699Y9L0_HAELA</name>
<comment type="similarity">
    <text evidence="1">Belongs to the folylpolyglutamate synthase family.</text>
</comment>
<evidence type="ECO:0000256" key="2">
    <source>
        <dbReference type="ARBA" id="ARBA00022598"/>
    </source>
</evidence>
<dbReference type="InterPro" id="IPR036565">
    <property type="entry name" value="Mur-like_cat_sf"/>
</dbReference>
<keyword evidence="4" id="KW-0067">ATP-binding</keyword>
<keyword evidence="2" id="KW-0436">Ligase</keyword>
<dbReference type="GO" id="GO:0004326">
    <property type="term" value="F:tetrahydrofolylpolyglutamate synthase activity"/>
    <property type="evidence" value="ECO:0007669"/>
    <property type="project" value="InterPro"/>
</dbReference>
<sequence length="76" mass="8125">MHSLLLQHQALLVQQQREEQGSLTHFEVLTALAFRHFADAGVQVAVVETGLGGATDATNVFSPDNLALAVITALGW</sequence>
<dbReference type="GO" id="GO:0005737">
    <property type="term" value="C:cytoplasm"/>
    <property type="evidence" value="ECO:0007669"/>
    <property type="project" value="TreeGrafter"/>
</dbReference>
<dbReference type="GO" id="GO:0008841">
    <property type="term" value="F:dihydrofolate synthase activity"/>
    <property type="evidence" value="ECO:0007669"/>
    <property type="project" value="TreeGrafter"/>
</dbReference>
<dbReference type="PANTHER" id="PTHR11136:SF0">
    <property type="entry name" value="DIHYDROFOLATE SYNTHETASE-RELATED"/>
    <property type="match status" value="1"/>
</dbReference>
<dbReference type="Proteomes" id="UP000485058">
    <property type="component" value="Unassembled WGS sequence"/>
</dbReference>
<proteinExistence type="inferred from homology"/>
<reference evidence="5 6" key="1">
    <citation type="submission" date="2020-02" db="EMBL/GenBank/DDBJ databases">
        <title>Draft genome sequence of Haematococcus lacustris strain NIES-144.</title>
        <authorList>
            <person name="Morimoto D."/>
            <person name="Nakagawa S."/>
            <person name="Yoshida T."/>
            <person name="Sawayama S."/>
        </authorList>
    </citation>
    <scope>NUCLEOTIDE SEQUENCE [LARGE SCALE GENOMIC DNA]</scope>
    <source>
        <strain evidence="5 6">NIES-144</strain>
    </source>
</reference>
<evidence type="ECO:0000313" key="5">
    <source>
        <dbReference type="EMBL" id="GFH06753.1"/>
    </source>
</evidence>
<evidence type="ECO:0000313" key="6">
    <source>
        <dbReference type="Proteomes" id="UP000485058"/>
    </source>
</evidence>
<keyword evidence="3" id="KW-0547">Nucleotide-binding</keyword>
<protein>
    <submittedName>
        <fullName evidence="5">Uncharacterized protein</fullName>
    </submittedName>
</protein>